<comment type="caution">
    <text evidence="2">The sequence shown here is derived from an EMBL/GenBank/DDBJ whole genome shotgun (WGS) entry which is preliminary data.</text>
</comment>
<evidence type="ECO:0000313" key="2">
    <source>
        <dbReference type="EMBL" id="MFD3292859.1"/>
    </source>
</evidence>
<dbReference type="Pfam" id="PF17116">
    <property type="entry name" value="T9SS_plug_1st"/>
    <property type="match status" value="1"/>
</dbReference>
<dbReference type="Gene3D" id="2.60.40.10">
    <property type="entry name" value="Immunoglobulins"/>
    <property type="match status" value="1"/>
</dbReference>
<reference evidence="2 3" key="1">
    <citation type="submission" date="2024-03" db="EMBL/GenBank/DDBJ databases">
        <title>Aquirufa genome sequencing.</title>
        <authorList>
            <person name="Pitt A."/>
            <person name="Hahn M.W."/>
        </authorList>
    </citation>
    <scope>NUCLEOTIDE SEQUENCE [LARGE SCALE GENOMIC DNA]</scope>
    <source>
        <strain evidence="2 3">KTFRIE-69F</strain>
    </source>
</reference>
<name>A0ABW6D9M2_9BACT</name>
<keyword evidence="3" id="KW-1185">Reference proteome</keyword>
<evidence type="ECO:0000259" key="1">
    <source>
        <dbReference type="Pfam" id="PF17116"/>
    </source>
</evidence>
<organism evidence="2 3">
    <name type="scientific">Aquirufa originis</name>
    <dbReference type="NCBI Taxonomy" id="3096514"/>
    <lineage>
        <taxon>Bacteria</taxon>
        <taxon>Pseudomonadati</taxon>
        <taxon>Bacteroidota</taxon>
        <taxon>Cytophagia</taxon>
        <taxon>Cytophagales</taxon>
        <taxon>Flectobacillaceae</taxon>
        <taxon>Aquirufa</taxon>
    </lineage>
</organism>
<gene>
    <name evidence="2" type="ORF">SKC35_04100</name>
</gene>
<dbReference type="EMBL" id="JBBKXY010000001">
    <property type="protein sequence ID" value="MFD3292859.1"/>
    <property type="molecule type" value="Genomic_DNA"/>
</dbReference>
<dbReference type="InterPro" id="IPR013783">
    <property type="entry name" value="Ig-like_fold"/>
</dbReference>
<dbReference type="InterPro" id="IPR031345">
    <property type="entry name" value="T9SS_Plug_N"/>
</dbReference>
<proteinExistence type="predicted"/>
<protein>
    <submittedName>
        <fullName evidence="2">Type IX secretion system plug protein domain-containing protein</fullName>
    </submittedName>
</protein>
<feature type="domain" description="Type 9 secretion system plug protein N-terminal" evidence="1">
    <location>
        <begin position="45"/>
        <end position="152"/>
    </location>
</feature>
<evidence type="ECO:0000313" key="3">
    <source>
        <dbReference type="Proteomes" id="UP001598112"/>
    </source>
</evidence>
<sequence length="408" mass="46563">MKTYISLLLFLGLPFSIFSQIVTRTHYSNIQTAFIQTSDRFLHPNVVLNLGSLSEATLQFDDLALSYPSYYFRVIHCQADWKPSPLSDIEYLEDFNDIPLRNPSSSVGTKVPYLHYAVPIPSLKVSGNYIAMVYNKRNKRDTVLCVRFSVAEQLVKVQTSFSYAKTNTLRASHQTVDFKLHIPPNLNFAGDEQLSIQVRQNHQSENLLKKLPEGQFNLHENSLTFPFFGQENAFAGSNEFRLIDLRSSQQKLSFVDQIVTGEKMNVLRAQVEQAQGLYPYVQRNDLNGAYVVESYENRENPLQADYVECTFRLKPSESIQDVYVVGGFNDFKLNAPLSLNPSTGFLENTQMLKQGIYNYQFKSKNPPNVTLEGNYAQTENLYEVLVYYQKPGTRYDSLVGYTTVISGQ</sequence>
<dbReference type="RefSeq" id="WP_377978176.1">
    <property type="nucleotide sequence ID" value="NZ_JBBKXY010000001.1"/>
</dbReference>
<accession>A0ABW6D9M2</accession>
<dbReference type="Proteomes" id="UP001598112">
    <property type="component" value="Unassembled WGS sequence"/>
</dbReference>